<evidence type="ECO:0000259" key="3">
    <source>
        <dbReference type="Pfam" id="PF13102"/>
    </source>
</evidence>
<feature type="domain" description="DUF6538" evidence="4">
    <location>
        <begin position="13"/>
        <end position="73"/>
    </location>
</feature>
<dbReference type="InterPro" id="IPR013762">
    <property type="entry name" value="Integrase-like_cat_sf"/>
</dbReference>
<evidence type="ECO:0000259" key="4">
    <source>
        <dbReference type="Pfam" id="PF20172"/>
    </source>
</evidence>
<feature type="domain" description="Phage integrase SAM-like" evidence="3">
    <location>
        <begin position="150"/>
        <end position="233"/>
    </location>
</feature>
<dbReference type="GO" id="GO:0006310">
    <property type="term" value="P:DNA recombination"/>
    <property type="evidence" value="ECO:0007669"/>
    <property type="project" value="UniProtKB-KW"/>
</dbReference>
<dbReference type="Gene3D" id="1.10.150.130">
    <property type="match status" value="1"/>
</dbReference>
<dbReference type="AlphaFoldDB" id="A0A2W5G9K4"/>
<dbReference type="Proteomes" id="UP000249769">
    <property type="component" value="Unassembled WGS sequence"/>
</dbReference>
<name>A0A2W5G9K4_9HYPH</name>
<evidence type="ECO:0000313" key="6">
    <source>
        <dbReference type="Proteomes" id="UP000249769"/>
    </source>
</evidence>
<reference evidence="5 6" key="1">
    <citation type="submission" date="2017-08" db="EMBL/GenBank/DDBJ databases">
        <title>Infants hospitalized years apart are colonized by the same room-sourced microbial strains.</title>
        <authorList>
            <person name="Brooks B."/>
            <person name="Olm M.R."/>
            <person name="Firek B.A."/>
            <person name="Baker R."/>
            <person name="Thomas B.C."/>
            <person name="Morowitz M.J."/>
            <person name="Banfield J.F."/>
        </authorList>
    </citation>
    <scope>NUCLEOTIDE SEQUENCE [LARGE SCALE GENOMIC DNA]</scope>
    <source>
        <strain evidence="5">S2_009_000_R2_73</strain>
    </source>
</reference>
<dbReference type="InterPro" id="IPR010998">
    <property type="entry name" value="Integrase_recombinase_N"/>
</dbReference>
<dbReference type="Pfam" id="PF20172">
    <property type="entry name" value="DUF6538"/>
    <property type="match status" value="1"/>
</dbReference>
<gene>
    <name evidence="5" type="ORF">DI595_22430</name>
</gene>
<dbReference type="InterPro" id="IPR046668">
    <property type="entry name" value="DUF6538"/>
</dbReference>
<dbReference type="InterPro" id="IPR011010">
    <property type="entry name" value="DNA_brk_join_enz"/>
</dbReference>
<evidence type="ECO:0000256" key="1">
    <source>
        <dbReference type="ARBA" id="ARBA00023125"/>
    </source>
</evidence>
<evidence type="ECO:0000313" key="5">
    <source>
        <dbReference type="EMBL" id="PZP42216.1"/>
    </source>
</evidence>
<dbReference type="Pfam" id="PF13102">
    <property type="entry name" value="Phage_int_SAM_5"/>
    <property type="match status" value="1"/>
</dbReference>
<dbReference type="GO" id="GO:0003677">
    <property type="term" value="F:DNA binding"/>
    <property type="evidence" value="ECO:0007669"/>
    <property type="project" value="UniProtKB-KW"/>
</dbReference>
<keyword evidence="1" id="KW-0238">DNA-binding</keyword>
<organism evidence="5 6">
    <name type="scientific">Agrobacterium fabrum</name>
    <dbReference type="NCBI Taxonomy" id="1176649"/>
    <lineage>
        <taxon>Bacteria</taxon>
        <taxon>Pseudomonadati</taxon>
        <taxon>Pseudomonadota</taxon>
        <taxon>Alphaproteobacteria</taxon>
        <taxon>Hyphomicrobiales</taxon>
        <taxon>Rhizobiaceae</taxon>
        <taxon>Rhizobium/Agrobacterium group</taxon>
        <taxon>Agrobacterium</taxon>
        <taxon>Agrobacterium tumefaciens complex</taxon>
    </lineage>
</organism>
<dbReference type="EMBL" id="QFOL01000499">
    <property type="protein sequence ID" value="PZP42216.1"/>
    <property type="molecule type" value="Genomic_DNA"/>
</dbReference>
<dbReference type="GO" id="GO:0015074">
    <property type="term" value="P:DNA integration"/>
    <property type="evidence" value="ECO:0007669"/>
    <property type="project" value="InterPro"/>
</dbReference>
<proteinExistence type="predicted"/>
<evidence type="ECO:0000256" key="2">
    <source>
        <dbReference type="ARBA" id="ARBA00023172"/>
    </source>
</evidence>
<dbReference type="InterPro" id="IPR025269">
    <property type="entry name" value="SAM-like_dom"/>
</dbReference>
<protein>
    <submittedName>
        <fullName evidence="5">Uncharacterized protein</fullName>
    </submittedName>
</protein>
<comment type="caution">
    <text evidence="5">The sequence shown here is derived from an EMBL/GenBank/DDBJ whole genome shotgun (WGS) entry which is preliminary data.</text>
</comment>
<accession>A0A2W5G9K4</accession>
<keyword evidence="2" id="KW-0233">DNA recombination</keyword>
<sequence length="445" mass="50798">MNKARLPGFEARYLYLRGDGNFVYRRPIPEQLRLLAGRKSEFKESLRTRDPVKATVRYGELHSKYENILEQLKNGIPFSSRKMPSLAELKDKAKEFNLPYKSADDLMEKADMRSMMTRLAKWEDLGRPTGVEMSALFGSMPDLVTIQNVLEFYEEHTRVDMIGKTKREASKSQSPVKAAVKRFRDFVGSDIPLEEIKRSTANEYKSHLIGIVEKGKLTAESANKTIMHLRKIITFYIENMDLEMSNPFAGIRLKGKKNSRPVFSLEFIKENWLRGDPFATLNDEARGALLAMIDTGCGPKEIIGLDATEIRLDAEIPHIVVQANKHRQLKTDHRGRTIPLIGHALKAFQANPEGFPAYRRPTGADALSAVLMKHLKTNKLLETDDHSVYSLRHMFKDRMRKHKVPEELQNFLMGHKNPMIGASYGAGYDLASTLEYLKNLESDWK</sequence>
<dbReference type="SUPFAM" id="SSF56349">
    <property type="entry name" value="DNA breaking-rejoining enzymes"/>
    <property type="match status" value="1"/>
</dbReference>
<dbReference type="Gene3D" id="1.10.443.10">
    <property type="entry name" value="Intergrase catalytic core"/>
    <property type="match status" value="1"/>
</dbReference>